<keyword evidence="2" id="KW-1185">Reference proteome</keyword>
<evidence type="ECO:0000256" key="1">
    <source>
        <dbReference type="SAM" id="MobiDB-lite"/>
    </source>
</evidence>
<dbReference type="GO" id="GO:0005730">
    <property type="term" value="C:nucleolus"/>
    <property type="evidence" value="ECO:0007669"/>
    <property type="project" value="TreeGrafter"/>
</dbReference>
<dbReference type="GO" id="GO:0000462">
    <property type="term" value="P:maturation of SSU-rRNA from tricistronic rRNA transcript (SSU-rRNA, 5.8S rRNA, LSU-rRNA)"/>
    <property type="evidence" value="ECO:0007669"/>
    <property type="project" value="TreeGrafter"/>
</dbReference>
<reference evidence="3" key="3">
    <citation type="submission" date="2025-08" db="UniProtKB">
        <authorList>
            <consortium name="RefSeq"/>
        </authorList>
    </citation>
    <scope>IDENTIFICATION</scope>
    <source>
        <strain evidence="3">CBS 342.82</strain>
    </source>
</reference>
<dbReference type="AlphaFoldDB" id="A0A6J3M4J2"/>
<feature type="region of interest" description="Disordered" evidence="1">
    <location>
        <begin position="44"/>
        <end position="101"/>
    </location>
</feature>
<feature type="compositionally biased region" description="Basic residues" evidence="1">
    <location>
        <begin position="1"/>
        <end position="12"/>
    </location>
</feature>
<dbReference type="PANTHER" id="PTHR28096:SF1">
    <property type="entry name" value="PROTEIN FAF1"/>
    <property type="match status" value="1"/>
</dbReference>
<feature type="region of interest" description="Disordered" evidence="1">
    <location>
        <begin position="1"/>
        <end position="25"/>
    </location>
</feature>
<accession>A0A6J3M4J2</accession>
<dbReference type="RefSeq" id="XP_033459864.1">
    <property type="nucleotide sequence ID" value="XM_033607646.1"/>
</dbReference>
<dbReference type="Proteomes" id="UP000504637">
    <property type="component" value="Unplaced"/>
</dbReference>
<feature type="compositionally biased region" description="Acidic residues" evidence="1">
    <location>
        <begin position="56"/>
        <end position="75"/>
    </location>
</feature>
<evidence type="ECO:0000313" key="2">
    <source>
        <dbReference type="Proteomes" id="UP000504637"/>
    </source>
</evidence>
<feature type="compositionally biased region" description="Basic and acidic residues" evidence="1">
    <location>
        <begin position="86"/>
        <end position="101"/>
    </location>
</feature>
<gene>
    <name evidence="3" type="ORF">K489DRAFT_409942</name>
</gene>
<organism evidence="3">
    <name type="scientific">Dissoconium aciculare CBS 342.82</name>
    <dbReference type="NCBI Taxonomy" id="1314786"/>
    <lineage>
        <taxon>Eukaryota</taxon>
        <taxon>Fungi</taxon>
        <taxon>Dikarya</taxon>
        <taxon>Ascomycota</taxon>
        <taxon>Pezizomycotina</taxon>
        <taxon>Dothideomycetes</taxon>
        <taxon>Dothideomycetidae</taxon>
        <taxon>Mycosphaerellales</taxon>
        <taxon>Dissoconiaceae</taxon>
        <taxon>Dissoconium</taxon>
    </lineage>
</organism>
<reference evidence="3" key="2">
    <citation type="submission" date="2020-04" db="EMBL/GenBank/DDBJ databases">
        <authorList>
            <consortium name="NCBI Genome Project"/>
        </authorList>
    </citation>
    <scope>NUCLEOTIDE SEQUENCE</scope>
    <source>
        <strain evidence="3">CBS 342.82</strain>
    </source>
</reference>
<sequence length="285" mass="31478">MATNLGKRKRSVKLTAHSDVDDTPDDEAARALFRRAFERNFKALAVKPLNTGNDAPSEELEDETDSGESEWDGLSEEPQNVVQVVDHTRDHTQTDDNGDVDKSLEKLFMSARPPRSQEASTKQVAKAIKTEDDGAESVNLKNDLALQRLLKESHLLDPSASQRASFSTEGKGRLKAVDMRLQDLGAKSSVLSQEKMPMAHRKGIVSKSTQRQTTRRKEAAENGIILERFKSAGPKRPQAKQRPRDVGGPGIGKFQHGMLKLSSRDVKDIVGSKSDRSGRRGGKRK</sequence>
<evidence type="ECO:0000313" key="3">
    <source>
        <dbReference type="RefSeq" id="XP_033459864.1"/>
    </source>
</evidence>
<dbReference type="InterPro" id="IPR027973">
    <property type="entry name" value="FSAF1-like"/>
</dbReference>
<dbReference type="Pfam" id="PF15375">
    <property type="entry name" value="FSAF1"/>
    <property type="match status" value="1"/>
</dbReference>
<proteinExistence type="predicted"/>
<dbReference type="GeneID" id="54365445"/>
<dbReference type="InterPro" id="IPR053030">
    <property type="entry name" value="Ribosomal_biogenesis_FAF1-like"/>
</dbReference>
<dbReference type="OrthoDB" id="5556956at2759"/>
<feature type="region of interest" description="Disordered" evidence="1">
    <location>
        <begin position="195"/>
        <end position="285"/>
    </location>
</feature>
<protein>
    <submittedName>
        <fullName evidence="3">Uncharacterized protein</fullName>
    </submittedName>
</protein>
<feature type="compositionally biased region" description="Basic and acidic residues" evidence="1">
    <location>
        <begin position="262"/>
        <end position="278"/>
    </location>
</feature>
<dbReference type="PANTHER" id="PTHR28096">
    <property type="entry name" value="PROTEIN FAF1"/>
    <property type="match status" value="1"/>
</dbReference>
<name>A0A6J3M4J2_9PEZI</name>
<reference evidence="3" key="1">
    <citation type="submission" date="2020-01" db="EMBL/GenBank/DDBJ databases">
        <authorList>
            <consortium name="DOE Joint Genome Institute"/>
            <person name="Haridas S."/>
            <person name="Albert R."/>
            <person name="Binder M."/>
            <person name="Bloem J."/>
            <person name="Labutti K."/>
            <person name="Salamov A."/>
            <person name="Andreopoulos B."/>
            <person name="Baker S.E."/>
            <person name="Barry K."/>
            <person name="Bills G."/>
            <person name="Bluhm B.H."/>
            <person name="Cannon C."/>
            <person name="Castanera R."/>
            <person name="Culley D.E."/>
            <person name="Daum C."/>
            <person name="Ezra D."/>
            <person name="Gonzalez J.B."/>
            <person name="Henrissat B."/>
            <person name="Kuo A."/>
            <person name="Liang C."/>
            <person name="Lipzen A."/>
            <person name="Lutzoni F."/>
            <person name="Magnuson J."/>
            <person name="Mondo S."/>
            <person name="Nolan M."/>
            <person name="Ohm R."/>
            <person name="Pangilinan J."/>
            <person name="Park H.-J."/>
            <person name="Ramirez L."/>
            <person name="Alfaro M."/>
            <person name="Sun H."/>
            <person name="Tritt A."/>
            <person name="Yoshinaga Y."/>
            <person name="Zwiers L.-H."/>
            <person name="Turgeon B.G."/>
            <person name="Goodwin S.B."/>
            <person name="Spatafora J.W."/>
            <person name="Crous P.W."/>
            <person name="Grigoriev I.V."/>
        </authorList>
    </citation>
    <scope>NUCLEOTIDE SEQUENCE</scope>
    <source>
        <strain evidence="3">CBS 342.82</strain>
    </source>
</reference>